<name>A0A124FG89_9THEM</name>
<dbReference type="AlphaFoldDB" id="A0A124FG89"/>
<dbReference type="PANTHER" id="PTHR13939:SF0">
    <property type="entry name" value="NMN AMIDOHYDROLASE-LIKE PROTEIN YFAY"/>
    <property type="match status" value="1"/>
</dbReference>
<dbReference type="NCBIfam" id="NF001813">
    <property type="entry name" value="PRK00549.1"/>
    <property type="match status" value="1"/>
</dbReference>
<dbReference type="SMART" id="SM00852">
    <property type="entry name" value="MoCF_biosynth"/>
    <property type="match status" value="1"/>
</dbReference>
<dbReference type="InterPro" id="IPR001453">
    <property type="entry name" value="MoaB/Mog_dom"/>
</dbReference>
<accession>A0A124FG89</accession>
<dbReference type="PIRSF" id="PIRSF006728">
    <property type="entry name" value="CinA"/>
    <property type="match status" value="1"/>
</dbReference>
<dbReference type="SMR" id="A0A124FG89"/>
<feature type="domain" description="MoaB/Mog" evidence="2">
    <location>
        <begin position="5"/>
        <end position="171"/>
    </location>
</feature>
<comment type="caution">
    <text evidence="3">The sequence shown here is derived from an EMBL/GenBank/DDBJ whole genome shotgun (WGS) entry which is preliminary data.</text>
</comment>
<gene>
    <name evidence="3" type="ORF">XD57_0031</name>
</gene>
<sequence>MKKAAIITIGSELLEGLILNKNAQFLCQELKNLGYRVVKVSTVGDDLISISEEVKTLLLKVDLLILTGGLGPTQDDLTRDAVAKVLNRSLKLNEELLSKIKEKIKKYHSEIPQNIERQALVIDGAEVLDNPVGSAPGQLLTVDGKIVILLPGPPRELIPMFNALKDRLRTPDALYQVVLKYYSIPEAVLEDLLKDILYSQNIVEVATMADHVEGVRLRLTTHMKNKEYLDEMVKKILDKTGEHLYGVNDEKMEEVVVRLLKDRKKTLAVAESCTGGMLSSLVVNVPGASEVFIGGVVAYSNDLKKHILGVREDTLKKHGAVSEECVQEMTEGLKKLTGADICVSISGIAGPSGGTPEKPVGTVFIDIFEHEHITMRYNFTGDRNMIRTRSAMMALENLRKYLKGRERV</sequence>
<dbReference type="InterPro" id="IPR036425">
    <property type="entry name" value="MoaB/Mog-like_dom_sf"/>
</dbReference>
<dbReference type="InterPro" id="IPR008135">
    <property type="entry name" value="Competence-induced_CinA"/>
</dbReference>
<dbReference type="Gene3D" id="3.90.950.20">
    <property type="entry name" value="CinA-like"/>
    <property type="match status" value="1"/>
</dbReference>
<evidence type="ECO:0000313" key="4">
    <source>
        <dbReference type="Proteomes" id="UP000058636"/>
    </source>
</evidence>
<dbReference type="PANTHER" id="PTHR13939">
    <property type="entry name" value="NICOTINAMIDE-NUCLEOTIDE AMIDOHYDROLASE PNCC"/>
    <property type="match status" value="1"/>
</dbReference>
<dbReference type="InterPro" id="IPR008136">
    <property type="entry name" value="CinA_C"/>
</dbReference>
<dbReference type="RefSeq" id="WP_004081038.1">
    <property type="nucleotide sequence ID" value="NZ_DAITJQ010000003.1"/>
</dbReference>
<organism evidence="3 4">
    <name type="scientific">Thermotoga petrophila</name>
    <dbReference type="NCBI Taxonomy" id="93929"/>
    <lineage>
        <taxon>Bacteria</taxon>
        <taxon>Thermotogati</taxon>
        <taxon>Thermotogota</taxon>
        <taxon>Thermotogae</taxon>
        <taxon>Thermotogales</taxon>
        <taxon>Thermotogaceae</taxon>
        <taxon>Thermotoga</taxon>
    </lineage>
</organism>
<dbReference type="SUPFAM" id="SSF142433">
    <property type="entry name" value="CinA-like"/>
    <property type="match status" value="1"/>
</dbReference>
<protein>
    <recommendedName>
        <fullName evidence="1">CinA-like protein</fullName>
    </recommendedName>
</protein>
<dbReference type="HAMAP" id="MF_00226_B">
    <property type="entry name" value="CinA_B"/>
    <property type="match status" value="1"/>
</dbReference>
<dbReference type="PATRIC" id="fig|93930.3.peg.1271"/>
<evidence type="ECO:0000256" key="1">
    <source>
        <dbReference type="HAMAP-Rule" id="MF_00226"/>
    </source>
</evidence>
<dbReference type="NCBIfam" id="TIGR00200">
    <property type="entry name" value="cinA_nterm"/>
    <property type="match status" value="1"/>
</dbReference>
<comment type="similarity">
    <text evidence="1">Belongs to the CinA family.</text>
</comment>
<dbReference type="Gene3D" id="3.30.70.2860">
    <property type="match status" value="1"/>
</dbReference>
<evidence type="ECO:0000313" key="3">
    <source>
        <dbReference type="EMBL" id="KUK23874.1"/>
    </source>
</evidence>
<dbReference type="EMBL" id="LGFG01000001">
    <property type="protein sequence ID" value="KUK23874.1"/>
    <property type="molecule type" value="Genomic_DNA"/>
</dbReference>
<proteinExistence type="inferred from homology"/>
<dbReference type="Pfam" id="PF18146">
    <property type="entry name" value="CinA_KH"/>
    <property type="match status" value="1"/>
</dbReference>
<dbReference type="Pfam" id="PF00994">
    <property type="entry name" value="MoCF_biosynth"/>
    <property type="match status" value="1"/>
</dbReference>
<reference evidence="3 4" key="1">
    <citation type="journal article" date="2015" name="MBio">
        <title>Genome-Resolved Metagenomic Analysis Reveals Roles for Candidate Phyla and Other Microbial Community Members in Biogeochemical Transformations in Oil Reservoirs.</title>
        <authorList>
            <person name="Hu P."/>
            <person name="Tom L."/>
            <person name="Singh A."/>
            <person name="Thomas B.C."/>
            <person name="Baker B.J."/>
            <person name="Piceno Y.M."/>
            <person name="Andersen G.L."/>
            <person name="Banfield J.F."/>
        </authorList>
    </citation>
    <scope>NUCLEOTIDE SEQUENCE [LARGE SCALE GENOMIC DNA]</scope>
    <source>
        <strain evidence="3">46_26</strain>
    </source>
</reference>
<dbReference type="NCBIfam" id="TIGR00177">
    <property type="entry name" value="molyb_syn"/>
    <property type="match status" value="1"/>
</dbReference>
<dbReference type="CDD" id="cd00885">
    <property type="entry name" value="cinA"/>
    <property type="match status" value="1"/>
</dbReference>
<dbReference type="Proteomes" id="UP000058636">
    <property type="component" value="Unassembled WGS sequence"/>
</dbReference>
<dbReference type="InterPro" id="IPR036653">
    <property type="entry name" value="CinA-like_C"/>
</dbReference>
<dbReference type="Pfam" id="PF02464">
    <property type="entry name" value="CinA"/>
    <property type="match status" value="1"/>
</dbReference>
<dbReference type="InterPro" id="IPR050101">
    <property type="entry name" value="CinA"/>
</dbReference>
<dbReference type="InterPro" id="IPR041424">
    <property type="entry name" value="CinA_KH"/>
</dbReference>
<dbReference type="NCBIfam" id="TIGR00199">
    <property type="entry name" value="PncC_domain"/>
    <property type="match status" value="1"/>
</dbReference>
<dbReference type="SUPFAM" id="SSF53218">
    <property type="entry name" value="Molybdenum cofactor biosynthesis proteins"/>
    <property type="match status" value="1"/>
</dbReference>
<evidence type="ECO:0000259" key="2">
    <source>
        <dbReference type="SMART" id="SM00852"/>
    </source>
</evidence>
<dbReference type="Gene3D" id="3.40.980.10">
    <property type="entry name" value="MoaB/Mog-like domain"/>
    <property type="match status" value="1"/>
</dbReference>